<sequence length="156" mass="18314">MYKMSRLSCKLFHLFPFISLNLLSLENFPNEIQSYFKDDQEICDVIRESRKHCGCTCGILPCSPETCECSRNGIECLVDRPSFPCTCTATDCNNIFGRREFDEAVVRSHFYSTLVRTQASQYQKVCSYFTFFYFTFSYLFYCFSIESFLFGYAFVF</sequence>
<evidence type="ECO:0000259" key="11">
    <source>
        <dbReference type="Pfam" id="PF16019"/>
    </source>
</evidence>
<evidence type="ECO:0000256" key="5">
    <source>
        <dbReference type="ARBA" id="ARBA00023125"/>
    </source>
</evidence>
<evidence type="ECO:0000256" key="3">
    <source>
        <dbReference type="ARBA" id="ARBA00022703"/>
    </source>
</evidence>
<keyword evidence="10" id="KW-0732">Signal</keyword>
<reference evidence="14" key="1">
    <citation type="submission" date="2016-06" db="UniProtKB">
        <authorList>
            <consortium name="WormBaseParasite"/>
        </authorList>
    </citation>
    <scope>IDENTIFICATION</scope>
</reference>
<feature type="chain" id="PRO_5044552523" evidence="10">
    <location>
        <begin position="25"/>
        <end position="156"/>
    </location>
</feature>
<dbReference type="Proteomes" id="UP000267606">
    <property type="component" value="Unassembled WGS sequence"/>
</dbReference>
<dbReference type="PRINTS" id="PR02031">
    <property type="entry name" value="CYSSERRICHNP"/>
</dbReference>
<evidence type="ECO:0000313" key="13">
    <source>
        <dbReference type="Proteomes" id="UP000267606"/>
    </source>
</evidence>
<keyword evidence="5" id="KW-0238">DNA-binding</keyword>
<keyword evidence="13" id="KW-1185">Reference proteome</keyword>
<comment type="similarity">
    <text evidence="2">Belongs to the AXUD1 family.</text>
</comment>
<proteinExistence type="inferred from homology"/>
<dbReference type="InterPro" id="IPR031972">
    <property type="entry name" value="CSRNP_N"/>
</dbReference>
<evidence type="ECO:0000256" key="4">
    <source>
        <dbReference type="ARBA" id="ARBA00023015"/>
    </source>
</evidence>
<keyword evidence="7" id="KW-0804">Transcription</keyword>
<evidence type="ECO:0000256" key="10">
    <source>
        <dbReference type="SAM" id="SignalP"/>
    </source>
</evidence>
<dbReference type="STRING" id="387005.A0A183HGJ5"/>
<feature type="domain" description="Cysteine/serine-rich nuclear protein N-terminal" evidence="11">
    <location>
        <begin position="39"/>
        <end position="119"/>
    </location>
</feature>
<protein>
    <submittedName>
        <fullName evidence="14">CSRNP_N domain-containing protein</fullName>
    </submittedName>
</protein>
<dbReference type="GO" id="GO:0006915">
    <property type="term" value="P:apoptotic process"/>
    <property type="evidence" value="ECO:0007669"/>
    <property type="project" value="UniProtKB-KW"/>
</dbReference>
<keyword evidence="8" id="KW-0539">Nucleus</keyword>
<dbReference type="WBParaSite" id="OFLC_0000660601-mRNA-1">
    <property type="protein sequence ID" value="OFLC_0000660601-mRNA-1"/>
    <property type="gene ID" value="OFLC_0000660601"/>
</dbReference>
<reference evidence="12 13" key="2">
    <citation type="submission" date="2018-11" db="EMBL/GenBank/DDBJ databases">
        <authorList>
            <consortium name="Pathogen Informatics"/>
        </authorList>
    </citation>
    <scope>NUCLEOTIDE SEQUENCE [LARGE SCALE GENOMIC DNA]</scope>
</reference>
<keyword evidence="9" id="KW-0812">Transmembrane</keyword>
<accession>A0A183HGJ5</accession>
<dbReference type="GO" id="GO:0000981">
    <property type="term" value="F:DNA-binding transcription factor activity, RNA polymerase II-specific"/>
    <property type="evidence" value="ECO:0007669"/>
    <property type="project" value="TreeGrafter"/>
</dbReference>
<keyword evidence="3" id="KW-0053">Apoptosis</keyword>
<organism evidence="14">
    <name type="scientific">Onchocerca flexuosa</name>
    <dbReference type="NCBI Taxonomy" id="387005"/>
    <lineage>
        <taxon>Eukaryota</taxon>
        <taxon>Metazoa</taxon>
        <taxon>Ecdysozoa</taxon>
        <taxon>Nematoda</taxon>
        <taxon>Chromadorea</taxon>
        <taxon>Rhabditida</taxon>
        <taxon>Spirurina</taxon>
        <taxon>Spiruromorpha</taxon>
        <taxon>Filarioidea</taxon>
        <taxon>Onchocercidae</taxon>
        <taxon>Onchocerca</taxon>
    </lineage>
</organism>
<evidence type="ECO:0000313" key="12">
    <source>
        <dbReference type="EMBL" id="VDO47100.1"/>
    </source>
</evidence>
<evidence type="ECO:0000256" key="7">
    <source>
        <dbReference type="ARBA" id="ARBA00023163"/>
    </source>
</evidence>
<dbReference type="PANTHER" id="PTHR13580">
    <property type="entry name" value="TGF-BETA INDUCED APOPTOSIS PROTEIN"/>
    <property type="match status" value="1"/>
</dbReference>
<dbReference type="Pfam" id="PF16019">
    <property type="entry name" value="CSRNP_N"/>
    <property type="match status" value="1"/>
</dbReference>
<keyword evidence="9" id="KW-0472">Membrane</keyword>
<feature type="transmembrane region" description="Helical" evidence="9">
    <location>
        <begin position="131"/>
        <end position="155"/>
    </location>
</feature>
<feature type="signal peptide" evidence="10">
    <location>
        <begin position="1"/>
        <end position="24"/>
    </location>
</feature>
<name>A0A183HGJ5_9BILA</name>
<dbReference type="PANTHER" id="PTHR13580:SF9">
    <property type="entry name" value="AXIN1 UP-REGULATED 1, ISOFORM A"/>
    <property type="match status" value="1"/>
</dbReference>
<keyword evidence="4" id="KW-0805">Transcription regulation</keyword>
<keyword evidence="9" id="KW-1133">Transmembrane helix</keyword>
<evidence type="ECO:0000256" key="9">
    <source>
        <dbReference type="SAM" id="Phobius"/>
    </source>
</evidence>
<dbReference type="AlphaFoldDB" id="A0A183HGJ5"/>
<keyword evidence="6" id="KW-0010">Activator</keyword>
<evidence type="ECO:0000313" key="14">
    <source>
        <dbReference type="WBParaSite" id="OFLC_0000660601-mRNA-1"/>
    </source>
</evidence>
<gene>
    <name evidence="12" type="ORF">OFLC_LOCUS6607</name>
</gene>
<evidence type="ECO:0000256" key="6">
    <source>
        <dbReference type="ARBA" id="ARBA00023159"/>
    </source>
</evidence>
<dbReference type="GO" id="GO:0005634">
    <property type="term" value="C:nucleus"/>
    <property type="evidence" value="ECO:0007669"/>
    <property type="project" value="UniProtKB-SubCell"/>
</dbReference>
<evidence type="ECO:0000256" key="1">
    <source>
        <dbReference type="ARBA" id="ARBA00004123"/>
    </source>
</evidence>
<dbReference type="GO" id="GO:0043565">
    <property type="term" value="F:sequence-specific DNA binding"/>
    <property type="evidence" value="ECO:0007669"/>
    <property type="project" value="TreeGrafter"/>
</dbReference>
<evidence type="ECO:0000256" key="2">
    <source>
        <dbReference type="ARBA" id="ARBA00008548"/>
    </source>
</evidence>
<evidence type="ECO:0000256" key="8">
    <source>
        <dbReference type="ARBA" id="ARBA00023242"/>
    </source>
</evidence>
<dbReference type="EMBL" id="UZAJ01006385">
    <property type="protein sequence ID" value="VDO47100.1"/>
    <property type="molecule type" value="Genomic_DNA"/>
</dbReference>
<dbReference type="InterPro" id="IPR023260">
    <property type="entry name" value="Cys/Ser-rich_nuc_prot"/>
</dbReference>
<comment type="subcellular location">
    <subcellularLocation>
        <location evidence="1">Nucleus</location>
    </subcellularLocation>
</comment>